<keyword evidence="2" id="KW-1185">Reference proteome</keyword>
<evidence type="ECO:0000313" key="2">
    <source>
        <dbReference type="Proteomes" id="UP001196413"/>
    </source>
</evidence>
<name>A0AAD5MJP9_PARTN</name>
<protein>
    <submittedName>
        <fullName evidence="1">Uncharacterized protein</fullName>
    </submittedName>
</protein>
<dbReference type="Proteomes" id="UP001196413">
    <property type="component" value="Unassembled WGS sequence"/>
</dbReference>
<proteinExistence type="predicted"/>
<dbReference type="EMBL" id="JAHQIW010003696">
    <property type="protein sequence ID" value="KAJ1359762.1"/>
    <property type="molecule type" value="Genomic_DNA"/>
</dbReference>
<reference evidence="1" key="1">
    <citation type="submission" date="2021-06" db="EMBL/GenBank/DDBJ databases">
        <title>Parelaphostrongylus tenuis whole genome reference sequence.</title>
        <authorList>
            <person name="Garwood T.J."/>
            <person name="Larsen P.A."/>
            <person name="Fountain-Jones N.M."/>
            <person name="Garbe J.R."/>
            <person name="Macchietto M.G."/>
            <person name="Kania S.A."/>
            <person name="Gerhold R.W."/>
            <person name="Richards J.E."/>
            <person name="Wolf T.M."/>
        </authorList>
    </citation>
    <scope>NUCLEOTIDE SEQUENCE</scope>
    <source>
        <strain evidence="1">MNPRO001-30</strain>
        <tissue evidence="1">Meninges</tissue>
    </source>
</reference>
<organism evidence="1 2">
    <name type="scientific">Parelaphostrongylus tenuis</name>
    <name type="common">Meningeal worm</name>
    <dbReference type="NCBI Taxonomy" id="148309"/>
    <lineage>
        <taxon>Eukaryota</taxon>
        <taxon>Metazoa</taxon>
        <taxon>Ecdysozoa</taxon>
        <taxon>Nematoda</taxon>
        <taxon>Chromadorea</taxon>
        <taxon>Rhabditida</taxon>
        <taxon>Rhabditina</taxon>
        <taxon>Rhabditomorpha</taxon>
        <taxon>Strongyloidea</taxon>
        <taxon>Metastrongylidae</taxon>
        <taxon>Parelaphostrongylus</taxon>
    </lineage>
</organism>
<evidence type="ECO:0000313" key="1">
    <source>
        <dbReference type="EMBL" id="KAJ1359762.1"/>
    </source>
</evidence>
<dbReference type="AlphaFoldDB" id="A0AAD5MJP9"/>
<gene>
    <name evidence="1" type="ORF">KIN20_018559</name>
</gene>
<accession>A0AAD5MJP9</accession>
<sequence>MGRMMETRYWQSRALRGRQHAPLLALWIEGMFAAFDLKFPEHHSDLCDSNEASD</sequence>
<comment type="caution">
    <text evidence="1">The sequence shown here is derived from an EMBL/GenBank/DDBJ whole genome shotgun (WGS) entry which is preliminary data.</text>
</comment>